<comment type="caution">
    <text evidence="1">The sequence shown here is derived from an EMBL/GenBank/DDBJ whole genome shotgun (WGS) entry which is preliminary data.</text>
</comment>
<dbReference type="Proteomes" id="UP001595829">
    <property type="component" value="Unassembled WGS sequence"/>
</dbReference>
<dbReference type="EMBL" id="JBHSJD010000014">
    <property type="protein sequence ID" value="MFC5024433.1"/>
    <property type="molecule type" value="Genomic_DNA"/>
</dbReference>
<protein>
    <submittedName>
        <fullName evidence="1">Uncharacterized protein</fullName>
    </submittedName>
</protein>
<accession>A0ABV9XJX5</accession>
<gene>
    <name evidence="1" type="ORF">ACFPM3_20095</name>
</gene>
<proteinExistence type="predicted"/>
<evidence type="ECO:0000313" key="1">
    <source>
        <dbReference type="EMBL" id="MFC5024433.1"/>
    </source>
</evidence>
<name>A0ABV9XJX5_9ACTN</name>
<sequence length="177" mass="19136">MASILTDPQNSERSAEEVATLCIEALDDARARTHRLAVVGQIQYEAPGPVHTVVLGPFSCRGLLDTEEKFRGLLTGPVGAREIGQDLAYDPASKTGRGRFLLAPAFFKARDAWAFYKGAGPAEVVADALPLLPRDIVPVCSCGLKARPQCRWCGQAAHHPCPLHEPEAQTHRCRQAA</sequence>
<reference evidence="2" key="1">
    <citation type="journal article" date="2019" name="Int. J. Syst. Evol. Microbiol.">
        <title>The Global Catalogue of Microorganisms (GCM) 10K type strain sequencing project: providing services to taxonomists for standard genome sequencing and annotation.</title>
        <authorList>
            <consortium name="The Broad Institute Genomics Platform"/>
            <consortium name="The Broad Institute Genome Sequencing Center for Infectious Disease"/>
            <person name="Wu L."/>
            <person name="Ma J."/>
        </authorList>
    </citation>
    <scope>NUCLEOTIDE SEQUENCE [LARGE SCALE GENOMIC DNA]</scope>
    <source>
        <strain evidence="2">CGMCC 4.1648</strain>
    </source>
</reference>
<evidence type="ECO:0000313" key="2">
    <source>
        <dbReference type="Proteomes" id="UP001595829"/>
    </source>
</evidence>
<keyword evidence="2" id="KW-1185">Reference proteome</keyword>
<organism evidence="1 2">
    <name type="scientific">Streptomyces coeruleoprunus</name>
    <dbReference type="NCBI Taxonomy" id="285563"/>
    <lineage>
        <taxon>Bacteria</taxon>
        <taxon>Bacillati</taxon>
        <taxon>Actinomycetota</taxon>
        <taxon>Actinomycetes</taxon>
        <taxon>Kitasatosporales</taxon>
        <taxon>Streptomycetaceae</taxon>
        <taxon>Streptomyces</taxon>
    </lineage>
</organism>
<dbReference type="RefSeq" id="WP_345686670.1">
    <property type="nucleotide sequence ID" value="NZ_BAABIT010000001.1"/>
</dbReference>